<evidence type="ECO:0000313" key="2">
    <source>
        <dbReference type="Proteomes" id="UP000472272"/>
    </source>
</evidence>
<dbReference type="Proteomes" id="UP000472272">
    <property type="component" value="Chromosome 5"/>
</dbReference>
<reference evidence="1" key="2">
    <citation type="submission" date="2025-08" db="UniProtKB">
        <authorList>
            <consortium name="Ensembl"/>
        </authorList>
    </citation>
    <scope>IDENTIFICATION</scope>
</reference>
<sequence>GAHCTILARGPRGAYKVGRKSAAIPGCSFPAADLNRHTSLEHGRFMLLLLPTALPSRTPKTLQVLALAILGSYRKRQRKSEPYNSVCCLFLYGLLR</sequence>
<dbReference type="AlphaFoldDB" id="A0A670HTG2"/>
<reference evidence="1" key="3">
    <citation type="submission" date="2025-09" db="UniProtKB">
        <authorList>
            <consortium name="Ensembl"/>
        </authorList>
    </citation>
    <scope>IDENTIFICATION</scope>
</reference>
<accession>A0A670HTG2</accession>
<dbReference type="Ensembl" id="ENSPMRT00000003239.1">
    <property type="protein sequence ID" value="ENSPMRP00000003024.1"/>
    <property type="gene ID" value="ENSPMRG00000002159.1"/>
</dbReference>
<reference evidence="1 2" key="1">
    <citation type="journal article" date="2019" name="Proc. Natl. Acad. Sci. U.S.A.">
        <title>Regulatory changes in pterin and carotenoid genes underlie balanced color polymorphisms in the wall lizard.</title>
        <authorList>
            <person name="Andrade P."/>
            <person name="Pinho C."/>
            <person name="Perez I de Lanuza G."/>
            <person name="Afonso S."/>
            <person name="Brejcha J."/>
            <person name="Rubin C.J."/>
            <person name="Wallerman O."/>
            <person name="Pereira P."/>
            <person name="Sabatino S.J."/>
            <person name="Bellati A."/>
            <person name="Pellitteri-Rosa D."/>
            <person name="Bosakova Z."/>
            <person name="Bunikis I."/>
            <person name="Carretero M.A."/>
            <person name="Feiner N."/>
            <person name="Marsik P."/>
            <person name="Pauperio F."/>
            <person name="Salvi D."/>
            <person name="Soler L."/>
            <person name="While G.M."/>
            <person name="Uller T."/>
            <person name="Font E."/>
            <person name="Andersson L."/>
            <person name="Carneiro M."/>
        </authorList>
    </citation>
    <scope>NUCLEOTIDE SEQUENCE</scope>
</reference>
<evidence type="ECO:0000313" key="1">
    <source>
        <dbReference type="Ensembl" id="ENSPMRP00000003024.1"/>
    </source>
</evidence>
<proteinExistence type="predicted"/>
<name>A0A670HTG2_PODMU</name>
<keyword evidence="2" id="KW-1185">Reference proteome</keyword>
<protein>
    <submittedName>
        <fullName evidence="1">Uncharacterized protein</fullName>
    </submittedName>
</protein>
<organism evidence="1 2">
    <name type="scientific">Podarcis muralis</name>
    <name type="common">Wall lizard</name>
    <name type="synonym">Lacerta muralis</name>
    <dbReference type="NCBI Taxonomy" id="64176"/>
    <lineage>
        <taxon>Eukaryota</taxon>
        <taxon>Metazoa</taxon>
        <taxon>Chordata</taxon>
        <taxon>Craniata</taxon>
        <taxon>Vertebrata</taxon>
        <taxon>Euteleostomi</taxon>
        <taxon>Lepidosauria</taxon>
        <taxon>Squamata</taxon>
        <taxon>Bifurcata</taxon>
        <taxon>Unidentata</taxon>
        <taxon>Episquamata</taxon>
        <taxon>Laterata</taxon>
        <taxon>Lacertibaenia</taxon>
        <taxon>Lacertidae</taxon>
        <taxon>Podarcis</taxon>
    </lineage>
</organism>